<keyword evidence="3" id="KW-1185">Reference proteome</keyword>
<dbReference type="PANTHER" id="PTHR22941:SF307">
    <property type="entry name" value="SERPENTINE RECEPTOR, CLASS H"/>
    <property type="match status" value="1"/>
</dbReference>
<dbReference type="Pfam" id="PF10318">
    <property type="entry name" value="7TM_GPCR_Srh"/>
    <property type="match status" value="1"/>
</dbReference>
<accession>A0A8S1H356</accession>
<proteinExistence type="predicted"/>
<gene>
    <name evidence="2" type="ORF">CAUJ_LOCUS5766</name>
</gene>
<feature type="transmembrane region" description="Helical" evidence="1">
    <location>
        <begin position="30"/>
        <end position="50"/>
    </location>
</feature>
<keyword evidence="1" id="KW-1133">Transmembrane helix</keyword>
<dbReference type="Proteomes" id="UP000835052">
    <property type="component" value="Unassembled WGS sequence"/>
</dbReference>
<organism evidence="2 3">
    <name type="scientific">Caenorhabditis auriculariae</name>
    <dbReference type="NCBI Taxonomy" id="2777116"/>
    <lineage>
        <taxon>Eukaryota</taxon>
        <taxon>Metazoa</taxon>
        <taxon>Ecdysozoa</taxon>
        <taxon>Nematoda</taxon>
        <taxon>Chromadorea</taxon>
        <taxon>Rhabditida</taxon>
        <taxon>Rhabditina</taxon>
        <taxon>Rhabditomorpha</taxon>
        <taxon>Rhabditoidea</taxon>
        <taxon>Rhabditidae</taxon>
        <taxon>Peloderinae</taxon>
        <taxon>Caenorhabditis</taxon>
    </lineage>
</organism>
<dbReference type="InterPro" id="IPR019422">
    <property type="entry name" value="7TM_GPCR_serpentine_rcpt_Srh"/>
</dbReference>
<keyword evidence="1" id="KW-0472">Membrane</keyword>
<evidence type="ECO:0000313" key="2">
    <source>
        <dbReference type="EMBL" id="CAD6189847.1"/>
    </source>
</evidence>
<dbReference type="InterPro" id="IPR053220">
    <property type="entry name" value="Nematode_rcpt-like_serp_H"/>
</dbReference>
<evidence type="ECO:0000313" key="3">
    <source>
        <dbReference type="Proteomes" id="UP000835052"/>
    </source>
</evidence>
<name>A0A8S1H356_9PELO</name>
<dbReference type="OrthoDB" id="5874478at2759"/>
<keyword evidence="1" id="KW-0812">Transmembrane</keyword>
<sequence length="179" mass="20724">MVIAIVSLFVYRHYCVLPPSIKIKLRKSIYFSYWSVVYLVFMGTYVRFALGVPEKQFEAQTMNCRPPRIFTPCALVVDTSYAYAWFIVIGAVIFGGHVIFFTAHSIYILSDPQIIMSQKTRKIQKSFLYSLCIQVFVPLMFLLIPFSTIAVLVYTGRVVPCDFLLFLQLLKNPLTRRYC</sequence>
<dbReference type="AlphaFoldDB" id="A0A8S1H356"/>
<feature type="transmembrane region" description="Helical" evidence="1">
    <location>
        <begin position="127"/>
        <end position="146"/>
    </location>
</feature>
<protein>
    <submittedName>
        <fullName evidence="2">Uncharacterized protein</fullName>
    </submittedName>
</protein>
<dbReference type="PANTHER" id="PTHR22941">
    <property type="entry name" value="SERPENTINE RECEPTOR"/>
    <property type="match status" value="1"/>
</dbReference>
<dbReference type="EMBL" id="CAJGYM010000012">
    <property type="protein sequence ID" value="CAD6189847.1"/>
    <property type="molecule type" value="Genomic_DNA"/>
</dbReference>
<comment type="caution">
    <text evidence="2">The sequence shown here is derived from an EMBL/GenBank/DDBJ whole genome shotgun (WGS) entry which is preliminary data.</text>
</comment>
<reference evidence="2" key="1">
    <citation type="submission" date="2020-10" db="EMBL/GenBank/DDBJ databases">
        <authorList>
            <person name="Kikuchi T."/>
        </authorList>
    </citation>
    <scope>NUCLEOTIDE SEQUENCE</scope>
    <source>
        <strain evidence="2">NKZ352</strain>
    </source>
</reference>
<evidence type="ECO:0000256" key="1">
    <source>
        <dbReference type="SAM" id="Phobius"/>
    </source>
</evidence>
<feature type="transmembrane region" description="Helical" evidence="1">
    <location>
        <begin position="82"/>
        <end position="107"/>
    </location>
</feature>